<dbReference type="InterPro" id="IPR021848">
    <property type="entry name" value="HODM_asu-like"/>
</dbReference>
<name>D8TWT5_VOLCA</name>
<sequence length="367" mass="39715">MWSLRHSQRAPLRDSCGIGSRQIKLQRWKGLPLACPFKGILNSSSVDDLPFKGFPPGKPYKLLLGLQHPEDPWLDVDEDDNLLVDQLKQRAAHIRDRRDAVIQLSGEPRAREASWELLHQLMDELPARYPSRFALEGPVIRNLLTGNSGTGESFDTAAPGVEPLEVIGRITQEDYCLLAPPDSDPGGGGGGGGDGGAPGSSSYRLVGGVVCFPAHWSVLEKLGMELPDIHDPVPRWRRMHPIVFWTPTSAVDQVPPPGAAKDNADTADVLQLRLSRTGYVVFTIRTYMQPLRQAVQGRPRVAAALAGALRDLPYEHLQYKSNLQKRMPALLELLDSVAMGTDTAGTTTATTATPAATTAAVAAGSAM</sequence>
<dbReference type="GeneID" id="9618316"/>
<dbReference type="Proteomes" id="UP000001058">
    <property type="component" value="Unassembled WGS sequence"/>
</dbReference>
<protein>
    <submittedName>
        <fullName evidence="1">Uncharacterized protein</fullName>
    </submittedName>
</protein>
<dbReference type="STRING" id="3068.D8TWT5"/>
<dbReference type="AlphaFoldDB" id="D8TWT5"/>
<evidence type="ECO:0000313" key="2">
    <source>
        <dbReference type="Proteomes" id="UP000001058"/>
    </source>
</evidence>
<dbReference type="InParanoid" id="D8TWT5"/>
<dbReference type="OrthoDB" id="497541at2759"/>
<dbReference type="eggNOG" id="ENOG502S5PM">
    <property type="taxonomic scope" value="Eukaryota"/>
</dbReference>
<gene>
    <name evidence="1" type="ORF">VOLCADRAFT_91339</name>
</gene>
<dbReference type="Pfam" id="PF11927">
    <property type="entry name" value="HODM_asu-like"/>
    <property type="match status" value="2"/>
</dbReference>
<accession>D8TWT5</accession>
<dbReference type="RefSeq" id="XP_002950789.1">
    <property type="nucleotide sequence ID" value="XM_002950743.1"/>
</dbReference>
<evidence type="ECO:0000313" key="1">
    <source>
        <dbReference type="EMBL" id="EFJ48104.1"/>
    </source>
</evidence>
<proteinExistence type="predicted"/>
<reference evidence="1 2" key="1">
    <citation type="journal article" date="2010" name="Science">
        <title>Genomic analysis of organismal complexity in the multicellular green alga Volvox carteri.</title>
        <authorList>
            <person name="Prochnik S.E."/>
            <person name="Umen J."/>
            <person name="Nedelcu A.M."/>
            <person name="Hallmann A."/>
            <person name="Miller S.M."/>
            <person name="Nishii I."/>
            <person name="Ferris P."/>
            <person name="Kuo A."/>
            <person name="Mitros T."/>
            <person name="Fritz-Laylin L.K."/>
            <person name="Hellsten U."/>
            <person name="Chapman J."/>
            <person name="Simakov O."/>
            <person name="Rensing S.A."/>
            <person name="Terry A."/>
            <person name="Pangilinan J."/>
            <person name="Kapitonov V."/>
            <person name="Jurka J."/>
            <person name="Salamov A."/>
            <person name="Shapiro H."/>
            <person name="Schmutz J."/>
            <person name="Grimwood J."/>
            <person name="Lindquist E."/>
            <person name="Lucas S."/>
            <person name="Grigoriev I.V."/>
            <person name="Schmitt R."/>
            <person name="Kirk D."/>
            <person name="Rokhsar D.S."/>
        </authorList>
    </citation>
    <scope>NUCLEOTIDE SEQUENCE [LARGE SCALE GENOMIC DNA]</scope>
    <source>
        <strain evidence="2">f. Nagariensis / Eve</strain>
    </source>
</reference>
<dbReference type="KEGG" id="vcn:VOLCADRAFT_91339"/>
<keyword evidence="2" id="KW-1185">Reference proteome</keyword>
<dbReference type="EMBL" id="GL378341">
    <property type="protein sequence ID" value="EFJ48104.1"/>
    <property type="molecule type" value="Genomic_DNA"/>
</dbReference>
<organism evidence="2">
    <name type="scientific">Volvox carteri f. nagariensis</name>
    <dbReference type="NCBI Taxonomy" id="3068"/>
    <lineage>
        <taxon>Eukaryota</taxon>
        <taxon>Viridiplantae</taxon>
        <taxon>Chlorophyta</taxon>
        <taxon>core chlorophytes</taxon>
        <taxon>Chlorophyceae</taxon>
        <taxon>CS clade</taxon>
        <taxon>Chlamydomonadales</taxon>
        <taxon>Volvocaceae</taxon>
        <taxon>Volvox</taxon>
    </lineage>
</organism>